<feature type="transmembrane region" description="Helical" evidence="1">
    <location>
        <begin position="334"/>
        <end position="353"/>
    </location>
</feature>
<reference evidence="4" key="1">
    <citation type="journal article" date="2019" name="Int. J. Syst. Evol. Microbiol.">
        <title>The Global Catalogue of Microorganisms (GCM) 10K type strain sequencing project: providing services to taxonomists for standard genome sequencing and annotation.</title>
        <authorList>
            <consortium name="The Broad Institute Genomics Platform"/>
            <consortium name="The Broad Institute Genome Sequencing Center for Infectious Disease"/>
            <person name="Wu L."/>
            <person name="Ma J."/>
        </authorList>
    </citation>
    <scope>NUCLEOTIDE SEQUENCE [LARGE SCALE GENOMIC DNA]</scope>
    <source>
        <strain evidence="4">CGMCC 1.10759</strain>
    </source>
</reference>
<evidence type="ECO:0000313" key="4">
    <source>
        <dbReference type="Proteomes" id="UP001595904"/>
    </source>
</evidence>
<dbReference type="Proteomes" id="UP001595904">
    <property type="component" value="Unassembled WGS sequence"/>
</dbReference>
<accession>A0ABV8SLM3</accession>
<feature type="transmembrane region" description="Helical" evidence="1">
    <location>
        <begin position="386"/>
        <end position="407"/>
    </location>
</feature>
<feature type="transmembrane region" description="Helical" evidence="1">
    <location>
        <begin position="463"/>
        <end position="490"/>
    </location>
</feature>
<dbReference type="Gene3D" id="3.30.70.1320">
    <property type="entry name" value="Multidrug efflux transporter AcrB pore domain like"/>
    <property type="match status" value="1"/>
</dbReference>
<evidence type="ECO:0000313" key="3">
    <source>
        <dbReference type="EMBL" id="MFC4308509.1"/>
    </source>
</evidence>
<name>A0ABV8SLM3_9GAMM</name>
<dbReference type="SUPFAM" id="SSF82714">
    <property type="entry name" value="Multidrug efflux transporter AcrB TolC docking domain, DN and DC subdomains"/>
    <property type="match status" value="2"/>
</dbReference>
<keyword evidence="1" id="KW-1133">Transmembrane helix</keyword>
<comment type="caution">
    <text evidence="3">The sequence shown here is derived from an EMBL/GenBank/DDBJ whole genome shotgun (WGS) entry which is preliminary data.</text>
</comment>
<proteinExistence type="predicted"/>
<dbReference type="Gene3D" id="3.30.70.1430">
    <property type="entry name" value="Multidrug efflux transporter AcrB pore domain"/>
    <property type="match status" value="2"/>
</dbReference>
<feature type="domain" description="SSD" evidence="2">
    <location>
        <begin position="369"/>
        <end position="488"/>
    </location>
</feature>
<keyword evidence="1" id="KW-0812">Transmembrane</keyword>
<dbReference type="InterPro" id="IPR001036">
    <property type="entry name" value="Acrflvin-R"/>
</dbReference>
<dbReference type="InterPro" id="IPR027463">
    <property type="entry name" value="AcrB_DN_DC_subdom"/>
</dbReference>
<feature type="transmembrane region" description="Helical" evidence="1">
    <location>
        <begin position="360"/>
        <end position="380"/>
    </location>
</feature>
<feature type="transmembrane region" description="Helical" evidence="1">
    <location>
        <begin position="979"/>
        <end position="1005"/>
    </location>
</feature>
<feature type="transmembrane region" description="Helical" evidence="1">
    <location>
        <begin position="428"/>
        <end position="451"/>
    </location>
</feature>
<dbReference type="PANTHER" id="PTHR32063">
    <property type="match status" value="1"/>
</dbReference>
<keyword evidence="4" id="KW-1185">Reference proteome</keyword>
<dbReference type="PRINTS" id="PR00702">
    <property type="entry name" value="ACRIFLAVINRP"/>
</dbReference>
<organism evidence="3 4">
    <name type="scientific">Steroidobacter flavus</name>
    <dbReference type="NCBI Taxonomy" id="1842136"/>
    <lineage>
        <taxon>Bacteria</taxon>
        <taxon>Pseudomonadati</taxon>
        <taxon>Pseudomonadota</taxon>
        <taxon>Gammaproteobacteria</taxon>
        <taxon>Steroidobacterales</taxon>
        <taxon>Steroidobacteraceae</taxon>
        <taxon>Steroidobacter</taxon>
    </lineage>
</organism>
<feature type="transmembrane region" description="Helical" evidence="1">
    <location>
        <begin position="850"/>
        <end position="868"/>
    </location>
</feature>
<evidence type="ECO:0000256" key="1">
    <source>
        <dbReference type="SAM" id="Phobius"/>
    </source>
</evidence>
<keyword evidence="1" id="KW-0472">Membrane</keyword>
<dbReference type="SUPFAM" id="SSF82693">
    <property type="entry name" value="Multidrug efflux transporter AcrB pore domain, PN1, PN2, PC1 and PC2 subdomains"/>
    <property type="match status" value="2"/>
</dbReference>
<dbReference type="PROSITE" id="PS50156">
    <property type="entry name" value="SSD"/>
    <property type="match status" value="1"/>
</dbReference>
<protein>
    <submittedName>
        <fullName evidence="3">Efflux RND transporter permease subunit</fullName>
    </submittedName>
</protein>
<dbReference type="Gene3D" id="3.30.70.1440">
    <property type="entry name" value="Multidrug efflux transporter AcrB pore domain"/>
    <property type="match status" value="1"/>
</dbReference>
<dbReference type="Gene3D" id="3.30.2090.10">
    <property type="entry name" value="Multidrug efflux transporter AcrB TolC docking domain, DN and DC subdomains"/>
    <property type="match status" value="2"/>
</dbReference>
<evidence type="ECO:0000259" key="2">
    <source>
        <dbReference type="PROSITE" id="PS50156"/>
    </source>
</evidence>
<gene>
    <name evidence="3" type="ORF">ACFPN2_05385</name>
</gene>
<dbReference type="EMBL" id="JBHSDU010000002">
    <property type="protein sequence ID" value="MFC4308509.1"/>
    <property type="molecule type" value="Genomic_DNA"/>
</dbReference>
<dbReference type="PANTHER" id="PTHR32063:SF21">
    <property type="entry name" value="MULTIDRUG RESISTANCE PROTEIN MDTB"/>
    <property type="match status" value="1"/>
</dbReference>
<sequence>MNLSRLCLRRPVATSLLWLSVVVAGLASWTQLPIAALPKYETPNIQVKAVLSGASPETMASSIATPLEKQFSAIAGLVRTSSTNIQGETKIQLEFDASRSIDSAATEVQAALSNATRQLPPEMKTPPSYSRVNPGDAPILTLALSSPTLTLGQLNAYIDNLVVPAMSAVSGVAQVNIKGHKRFAVRAEIDPERLTALNLTLDEVSAALQSANSNTPLGQLDNSRQMLSLQMPNQLKTADDFAQVVVATRDGQIIRLSDVAKVRDSIENTQSTSDVNGEDAVLVEVNRLPEANTVATVQAIRELLPRLKQQLPASIKIVELNDRSLSIREAIHDVYLTMLLTVVLVVLVILLFLRHGRATLIPALSLPISLLGTFGLMHLLDLSLNSISLMGLTIAVGLVVDDAIVVLENIMRHIEEGMPVREATLRGAGEVGFTVLSISLSLVAAFIPIFFLPGTVGALFHEFAIVVSLSILVSAAVALTLIPVLVPTLLKHRKNQHEPRWARHTERMIQATTNAYGRLLDVALARRGFVLALGAATIALTVWLYVIAPKGFFPQEDTGQIETKVVTSQDMSYEGRLAIVRQLQQVLQKEPAIATLASKVDHDTTRLTIGLKDRSQRPAMPEVLQSLRAHSNFMPGVRVTFSPVQNLKIGSGSSASANQYILQSVGSDELNRWGDALLEELRKSPVFAEVQNDLEREGLQITLDIDYQRAAQLGVDMSNIRSTLYSAFGTRQVSSIYAPADTYQVILEVAPERRRDETDLSRLYVRNSTGGLVPLSSFARMVRERGVLAVEHESQLPAITFSFELAPGKSLSDASVAIEQGREAIDMPTTIFGKFGGQAALFVQSQHTNLWLILIAVGVVYVVLGMLYESWIHPATILLGIPSAALGALLCLRLVGMELTVTAMIGVLLLIGIVKKNAIMMIDFAIELRRNHSMGAAQAIRQACLLRFRPIMMTTLCALMGAVPMALGIGAGAEIRQPLGVVVVGGLLMSQLITLFITPVLYVTFDRRNKSTVRELDYSNEAIA</sequence>
<dbReference type="SUPFAM" id="SSF82866">
    <property type="entry name" value="Multidrug efflux transporter AcrB transmembrane domain"/>
    <property type="match status" value="2"/>
</dbReference>
<dbReference type="InterPro" id="IPR000731">
    <property type="entry name" value="SSD"/>
</dbReference>
<feature type="transmembrane region" description="Helical" evidence="1">
    <location>
        <begin position="901"/>
        <end position="926"/>
    </location>
</feature>
<feature type="transmembrane region" description="Helical" evidence="1">
    <location>
        <begin position="528"/>
        <end position="548"/>
    </location>
</feature>
<feature type="transmembrane region" description="Helical" evidence="1">
    <location>
        <begin position="951"/>
        <end position="973"/>
    </location>
</feature>
<dbReference type="RefSeq" id="WP_380595600.1">
    <property type="nucleotide sequence ID" value="NZ_JBHSDU010000002.1"/>
</dbReference>
<dbReference type="Pfam" id="PF00873">
    <property type="entry name" value="ACR_tran"/>
    <property type="match status" value="1"/>
</dbReference>
<dbReference type="Gene3D" id="1.20.1640.10">
    <property type="entry name" value="Multidrug efflux transporter AcrB transmembrane domain"/>
    <property type="match status" value="2"/>
</dbReference>